<dbReference type="PANTHER" id="PTHR48081:SF3">
    <property type="entry name" value="ALPHA_BETA HYDROLASE FOLD-3 DOMAIN-CONTAINING PROTEIN"/>
    <property type="match status" value="1"/>
</dbReference>
<comment type="caution">
    <text evidence="3">The sequence shown here is derived from an EMBL/GenBank/DDBJ whole genome shotgun (WGS) entry which is preliminary data.</text>
</comment>
<keyword evidence="4" id="KW-1185">Reference proteome</keyword>
<sequence>MPSPFDPDDLSRFSDFSIHTTPYKTVGSHAITADVLIPKSLLTSSSPPSPSARPLLLRFHGGGLVGASSLFPAFFAPWMLQLAEREGAVIVSPNYRLLPEASVGDVLADVEDVWRWVKGEGEEEGGLARFVEHETKGRVTVDTRRVMTAGDSAGGYLSVMLALRHPDEIRSATAAYPMLDIRSAHFSTSYAKPMFGLPMQPRALYDAHVAAVRSGDKPGVISADPRCERFELMFCVPQNGICSELFPADQRAWVPFEAVEDGARLPRGGLFVAHGAGDDVVPVEGSRAFERLVRERDGEVRFVLAVREGGHGFDAEASVDDEWMRDGLRGVVQAWLEE</sequence>
<dbReference type="EMBL" id="JBBWRZ010000003">
    <property type="protein sequence ID" value="KAK8240812.1"/>
    <property type="molecule type" value="Genomic_DNA"/>
</dbReference>
<dbReference type="GO" id="GO:0016787">
    <property type="term" value="F:hydrolase activity"/>
    <property type="evidence" value="ECO:0007669"/>
    <property type="project" value="UniProtKB-KW"/>
</dbReference>
<dbReference type="Gene3D" id="3.40.50.1820">
    <property type="entry name" value="alpha/beta hydrolase"/>
    <property type="match status" value="1"/>
</dbReference>
<dbReference type="InterPro" id="IPR029058">
    <property type="entry name" value="AB_hydrolase_fold"/>
</dbReference>
<gene>
    <name evidence="3" type="ORF">HDK90DRAFT_480777</name>
</gene>
<dbReference type="PANTHER" id="PTHR48081">
    <property type="entry name" value="AB HYDROLASE SUPERFAMILY PROTEIN C4A8.06C"/>
    <property type="match status" value="1"/>
</dbReference>
<dbReference type="InterPro" id="IPR013094">
    <property type="entry name" value="AB_hydrolase_3"/>
</dbReference>
<accession>A0ABR1YYB9</accession>
<proteinExistence type="predicted"/>
<dbReference type="Pfam" id="PF07859">
    <property type="entry name" value="Abhydrolase_3"/>
    <property type="match status" value="1"/>
</dbReference>
<organism evidence="3 4">
    <name type="scientific">Phyllosticta capitalensis</name>
    <dbReference type="NCBI Taxonomy" id="121624"/>
    <lineage>
        <taxon>Eukaryota</taxon>
        <taxon>Fungi</taxon>
        <taxon>Dikarya</taxon>
        <taxon>Ascomycota</taxon>
        <taxon>Pezizomycotina</taxon>
        <taxon>Dothideomycetes</taxon>
        <taxon>Dothideomycetes incertae sedis</taxon>
        <taxon>Botryosphaeriales</taxon>
        <taxon>Phyllostictaceae</taxon>
        <taxon>Phyllosticta</taxon>
    </lineage>
</organism>
<evidence type="ECO:0000313" key="3">
    <source>
        <dbReference type="EMBL" id="KAK8240812.1"/>
    </source>
</evidence>
<feature type="domain" description="Alpha/beta hydrolase fold-3" evidence="2">
    <location>
        <begin position="57"/>
        <end position="189"/>
    </location>
</feature>
<keyword evidence="1 3" id="KW-0378">Hydrolase</keyword>
<name>A0ABR1YYB9_9PEZI</name>
<protein>
    <submittedName>
        <fullName evidence="3">Alpha/Beta hydrolase protein</fullName>
    </submittedName>
</protein>
<evidence type="ECO:0000259" key="2">
    <source>
        <dbReference type="Pfam" id="PF07859"/>
    </source>
</evidence>
<evidence type="ECO:0000256" key="1">
    <source>
        <dbReference type="ARBA" id="ARBA00022801"/>
    </source>
</evidence>
<evidence type="ECO:0000313" key="4">
    <source>
        <dbReference type="Proteomes" id="UP001492380"/>
    </source>
</evidence>
<dbReference type="InterPro" id="IPR050300">
    <property type="entry name" value="GDXG_lipolytic_enzyme"/>
</dbReference>
<reference evidence="3 4" key="1">
    <citation type="submission" date="2024-04" db="EMBL/GenBank/DDBJ databases">
        <title>Phyllosticta paracitricarpa is synonymous to the EU quarantine fungus P. citricarpa based on phylogenomic analyses.</title>
        <authorList>
            <consortium name="Lawrence Berkeley National Laboratory"/>
            <person name="Van Ingen-Buijs V.A."/>
            <person name="Van Westerhoven A.C."/>
            <person name="Haridas S."/>
            <person name="Skiadas P."/>
            <person name="Martin F."/>
            <person name="Groenewald J.Z."/>
            <person name="Crous P.W."/>
            <person name="Seidl M.F."/>
        </authorList>
    </citation>
    <scope>NUCLEOTIDE SEQUENCE [LARGE SCALE GENOMIC DNA]</scope>
    <source>
        <strain evidence="3 4">CBS 123374</strain>
    </source>
</reference>
<dbReference type="Proteomes" id="UP001492380">
    <property type="component" value="Unassembled WGS sequence"/>
</dbReference>
<dbReference type="SUPFAM" id="SSF53474">
    <property type="entry name" value="alpha/beta-Hydrolases"/>
    <property type="match status" value="1"/>
</dbReference>